<sequence length="527" mass="58194">MECFGWCQGGSHEEDNLKEQQSSVYFGNSTRYLVLGLSMLCLSMTMSNSLTLNFTIICMNPEVKHITDDVNVTNIEIMDYENRNVEDVGLLQSGEDDRYNYNNAEKSALFSAIAVGTIMGTLPITHVTSRFGVRRTFFVYGLISAVSTLLSPFCAWLGFVPLFVMRVLQGVALSTSYPAMGSIIAQWSTLKNSGMYIAFLSCHLQLGPIFTMPVSGEFCESRWGWPGVYYLQGTLTLIFFLFFYLFFTDSPQFHRNVSEKELGKIQKGKNFVTGDREQKVPWSAMAKDISVWGIFATNLGATMGFQIFMQYGPIYLNKALKFDVQSTGFAAALPYVGSALLKFVVGPLSDYLPIGGKTRVILFATTSQFLMAACFVALTFLPPTFPTLIQICFTGVTVFSGLNCVGVAKSTQLMSGQFSHVLMAMSALTSSVVVLLIPPVVSLMVPNNTNEEWGRIFILIAIAVVITIIIFDFTAEVDPRPWTYTEIEASKKSTMIAEEEAVSKIFSLDIASLQTACENKSKVTDAA</sequence>
<evidence type="ECO:0000313" key="4">
    <source>
        <dbReference type="EMBL" id="KAI1713863.1"/>
    </source>
</evidence>
<dbReference type="Gene3D" id="1.20.1250.20">
    <property type="entry name" value="MFS general substrate transporter like domains"/>
    <property type="match status" value="2"/>
</dbReference>
<dbReference type="PANTHER" id="PTHR45757:SF11">
    <property type="entry name" value="MAJOR FACILITATOR SUPERFAMILY (MFS) PROFILE DOMAIN-CONTAINING PROTEIN"/>
    <property type="match status" value="1"/>
</dbReference>
<gene>
    <name evidence="4" type="ORF">DdX_08746</name>
</gene>
<feature type="transmembrane region" description="Helical" evidence="2">
    <location>
        <begin position="453"/>
        <end position="471"/>
    </location>
</feature>
<feature type="transmembrane region" description="Helical" evidence="2">
    <location>
        <begin position="32"/>
        <end position="57"/>
    </location>
</feature>
<feature type="transmembrane region" description="Helical" evidence="2">
    <location>
        <begin position="360"/>
        <end position="381"/>
    </location>
</feature>
<feature type="transmembrane region" description="Helical" evidence="2">
    <location>
        <begin position="289"/>
        <end position="309"/>
    </location>
</feature>
<dbReference type="AlphaFoldDB" id="A0AAD4N0R9"/>
<proteinExistence type="predicted"/>
<protein>
    <submittedName>
        <fullName evidence="4">Major facilitator superfamily domain-containing protein</fullName>
    </submittedName>
</protein>
<keyword evidence="2" id="KW-0472">Membrane</keyword>
<feature type="transmembrane region" description="Helical" evidence="2">
    <location>
        <begin position="137"/>
        <end position="159"/>
    </location>
</feature>
<evidence type="ECO:0000256" key="1">
    <source>
        <dbReference type="ARBA" id="ARBA00004141"/>
    </source>
</evidence>
<dbReference type="InterPro" id="IPR011701">
    <property type="entry name" value="MFS"/>
</dbReference>
<dbReference type="GO" id="GO:0022857">
    <property type="term" value="F:transmembrane transporter activity"/>
    <property type="evidence" value="ECO:0007669"/>
    <property type="project" value="InterPro"/>
</dbReference>
<dbReference type="EMBL" id="JAKKPZ010000014">
    <property type="protein sequence ID" value="KAI1713863.1"/>
    <property type="molecule type" value="Genomic_DNA"/>
</dbReference>
<dbReference type="Proteomes" id="UP001201812">
    <property type="component" value="Unassembled WGS sequence"/>
</dbReference>
<organism evidence="4 5">
    <name type="scientific">Ditylenchus destructor</name>
    <dbReference type="NCBI Taxonomy" id="166010"/>
    <lineage>
        <taxon>Eukaryota</taxon>
        <taxon>Metazoa</taxon>
        <taxon>Ecdysozoa</taxon>
        <taxon>Nematoda</taxon>
        <taxon>Chromadorea</taxon>
        <taxon>Rhabditida</taxon>
        <taxon>Tylenchina</taxon>
        <taxon>Tylenchomorpha</taxon>
        <taxon>Sphaerularioidea</taxon>
        <taxon>Anguinidae</taxon>
        <taxon>Anguininae</taxon>
        <taxon>Ditylenchus</taxon>
    </lineage>
</organism>
<dbReference type="PROSITE" id="PS50850">
    <property type="entry name" value="MFS"/>
    <property type="match status" value="1"/>
</dbReference>
<keyword evidence="5" id="KW-1185">Reference proteome</keyword>
<accession>A0AAD4N0R9</accession>
<comment type="subcellular location">
    <subcellularLocation>
        <location evidence="1">Membrane</location>
        <topology evidence="1">Multi-pass membrane protein</topology>
    </subcellularLocation>
</comment>
<reference evidence="4" key="1">
    <citation type="submission" date="2022-01" db="EMBL/GenBank/DDBJ databases">
        <title>Genome Sequence Resource for Two Populations of Ditylenchus destructor, the Migratory Endoparasitic Phytonematode.</title>
        <authorList>
            <person name="Zhang H."/>
            <person name="Lin R."/>
            <person name="Xie B."/>
        </authorList>
    </citation>
    <scope>NUCLEOTIDE SEQUENCE</scope>
    <source>
        <strain evidence="4">BazhouSP</strain>
    </source>
</reference>
<comment type="caution">
    <text evidence="4">The sequence shown here is derived from an EMBL/GenBank/DDBJ whole genome shotgun (WGS) entry which is preliminary data.</text>
</comment>
<dbReference type="InterPro" id="IPR020846">
    <property type="entry name" value="MFS_dom"/>
</dbReference>
<dbReference type="GO" id="GO:0016020">
    <property type="term" value="C:membrane"/>
    <property type="evidence" value="ECO:0007669"/>
    <property type="project" value="UniProtKB-SubCell"/>
</dbReference>
<name>A0AAD4N0R9_9BILA</name>
<dbReference type="PANTHER" id="PTHR45757">
    <property type="entry name" value="PROTEIN CBG23364-RELATED"/>
    <property type="match status" value="1"/>
</dbReference>
<feature type="transmembrane region" description="Helical" evidence="2">
    <location>
        <begin position="420"/>
        <end position="441"/>
    </location>
</feature>
<keyword evidence="2" id="KW-1133">Transmembrane helix</keyword>
<evidence type="ECO:0000259" key="3">
    <source>
        <dbReference type="PROSITE" id="PS50850"/>
    </source>
</evidence>
<dbReference type="SUPFAM" id="SSF103473">
    <property type="entry name" value="MFS general substrate transporter"/>
    <property type="match status" value="1"/>
</dbReference>
<feature type="transmembrane region" description="Helical" evidence="2">
    <location>
        <begin position="196"/>
        <end position="215"/>
    </location>
</feature>
<feature type="transmembrane region" description="Helical" evidence="2">
    <location>
        <begin position="227"/>
        <end position="247"/>
    </location>
</feature>
<dbReference type="Pfam" id="PF07690">
    <property type="entry name" value="MFS_1"/>
    <property type="match status" value="1"/>
</dbReference>
<keyword evidence="2" id="KW-0812">Transmembrane</keyword>
<feature type="transmembrane region" description="Helical" evidence="2">
    <location>
        <begin position="387"/>
        <end position="408"/>
    </location>
</feature>
<feature type="transmembrane region" description="Helical" evidence="2">
    <location>
        <begin position="108"/>
        <end position="125"/>
    </location>
</feature>
<evidence type="ECO:0000256" key="2">
    <source>
        <dbReference type="SAM" id="Phobius"/>
    </source>
</evidence>
<feature type="domain" description="Major facilitator superfamily (MFS) profile" evidence="3">
    <location>
        <begin position="39"/>
        <end position="478"/>
    </location>
</feature>
<feature type="transmembrane region" description="Helical" evidence="2">
    <location>
        <begin position="329"/>
        <end position="348"/>
    </location>
</feature>
<evidence type="ECO:0000313" key="5">
    <source>
        <dbReference type="Proteomes" id="UP001201812"/>
    </source>
</evidence>
<dbReference type="InterPro" id="IPR036259">
    <property type="entry name" value="MFS_trans_sf"/>
</dbReference>